<feature type="domain" description="DUF6471" evidence="1">
    <location>
        <begin position="9"/>
        <end position="73"/>
    </location>
</feature>
<reference evidence="2" key="1">
    <citation type="journal article" date="2021" name="Front. Microbiol.">
        <title>Comprehensive Comparative Genomics and Phenotyping of Methylobacterium Species.</title>
        <authorList>
            <person name="Alessa O."/>
            <person name="Ogura Y."/>
            <person name="Fujitani Y."/>
            <person name="Takami H."/>
            <person name="Hayashi T."/>
            <person name="Sahin N."/>
            <person name="Tani A."/>
        </authorList>
    </citation>
    <scope>NUCLEOTIDE SEQUENCE</scope>
    <source>
        <strain evidence="2">DSM 14458</strain>
    </source>
</reference>
<proteinExistence type="predicted"/>
<evidence type="ECO:0000313" key="2">
    <source>
        <dbReference type="EMBL" id="GJE78653.1"/>
    </source>
</evidence>
<protein>
    <recommendedName>
        <fullName evidence="1">DUF6471 domain-containing protein</fullName>
    </recommendedName>
</protein>
<dbReference type="EMBL" id="BPRE01000035">
    <property type="protein sequence ID" value="GJE78653.1"/>
    <property type="molecule type" value="Genomic_DNA"/>
</dbReference>
<reference evidence="2" key="2">
    <citation type="submission" date="2021-08" db="EMBL/GenBank/DDBJ databases">
        <authorList>
            <person name="Tani A."/>
            <person name="Ola A."/>
            <person name="Ogura Y."/>
            <person name="Katsura K."/>
            <person name="Hayashi T."/>
        </authorList>
    </citation>
    <scope>NUCLEOTIDE SEQUENCE</scope>
    <source>
        <strain evidence="2">DSM 14458</strain>
    </source>
</reference>
<keyword evidence="3" id="KW-1185">Reference proteome</keyword>
<organism evidence="2 3">
    <name type="scientific">Methylorubrum suomiense</name>
    <dbReference type="NCBI Taxonomy" id="144191"/>
    <lineage>
        <taxon>Bacteria</taxon>
        <taxon>Pseudomonadati</taxon>
        <taxon>Pseudomonadota</taxon>
        <taxon>Alphaproteobacteria</taxon>
        <taxon>Hyphomicrobiales</taxon>
        <taxon>Methylobacteriaceae</taxon>
        <taxon>Methylorubrum</taxon>
    </lineage>
</organism>
<gene>
    <name evidence="2" type="ORF">BGCPKDLD_5275</name>
</gene>
<dbReference type="Pfam" id="PF20075">
    <property type="entry name" value="DUF6471"/>
    <property type="match status" value="1"/>
</dbReference>
<name>A0ABQ4V5C6_9HYPH</name>
<evidence type="ECO:0000259" key="1">
    <source>
        <dbReference type="Pfam" id="PF20075"/>
    </source>
</evidence>
<accession>A0ABQ4V5C6</accession>
<evidence type="ECO:0000313" key="3">
    <source>
        <dbReference type="Proteomes" id="UP001055093"/>
    </source>
</evidence>
<dbReference type="RefSeq" id="WP_238308952.1">
    <property type="nucleotide sequence ID" value="NZ_BPRE01000035.1"/>
</dbReference>
<dbReference type="Proteomes" id="UP001055093">
    <property type="component" value="Unassembled WGS sequence"/>
</dbReference>
<dbReference type="InterPro" id="IPR045526">
    <property type="entry name" value="DUF6471"/>
</dbReference>
<comment type="caution">
    <text evidence="2">The sequence shown here is derived from an EMBL/GenBank/DDBJ whole genome shotgun (WGS) entry which is preliminary data.</text>
</comment>
<sequence length="77" mass="8579">MSEHLEESWDTRVKAILKAELKRKGVTYAQLVDKLAEIGVKETEPNIRNKLARGKFTAVFFVQCLSAIGVTNLSISS</sequence>